<feature type="transmembrane region" description="Helical" evidence="1">
    <location>
        <begin position="38"/>
        <end position="58"/>
    </location>
</feature>
<sequence length="84" mass="9948">MDAEIDELRELVQRNIKITEDTNKVVHGMRRSMRFTRVLKLLWWATLIGISSAAYLIYFQPYVVQIQQFYGNAQNILENFRPGQ</sequence>
<evidence type="ECO:0000313" key="3">
    <source>
        <dbReference type="Proteomes" id="UP000176185"/>
    </source>
</evidence>
<reference evidence="2 3" key="1">
    <citation type="journal article" date="2016" name="Nat. Commun.">
        <title>Thousands of microbial genomes shed light on interconnected biogeochemical processes in an aquifer system.</title>
        <authorList>
            <person name="Anantharaman K."/>
            <person name="Brown C.T."/>
            <person name="Hug L.A."/>
            <person name="Sharon I."/>
            <person name="Castelle C.J."/>
            <person name="Probst A.J."/>
            <person name="Thomas B.C."/>
            <person name="Singh A."/>
            <person name="Wilkins M.J."/>
            <person name="Karaoz U."/>
            <person name="Brodie E.L."/>
            <person name="Williams K.H."/>
            <person name="Hubbard S.S."/>
            <person name="Banfield J.F."/>
        </authorList>
    </citation>
    <scope>NUCLEOTIDE SEQUENCE [LARGE SCALE GENOMIC DNA]</scope>
</reference>
<dbReference type="EMBL" id="MEWX01000014">
    <property type="protein sequence ID" value="OGC80757.1"/>
    <property type="molecule type" value="Genomic_DNA"/>
</dbReference>
<keyword evidence="1" id="KW-1133">Transmembrane helix</keyword>
<dbReference type="Proteomes" id="UP000176185">
    <property type="component" value="Unassembled WGS sequence"/>
</dbReference>
<name>A0A1F4XGG5_9BACT</name>
<accession>A0A1F4XGG5</accession>
<dbReference type="AlphaFoldDB" id="A0A1F4XGG5"/>
<evidence type="ECO:0000256" key="1">
    <source>
        <dbReference type="SAM" id="Phobius"/>
    </source>
</evidence>
<gene>
    <name evidence="2" type="ORF">A2943_02645</name>
</gene>
<keyword evidence="1" id="KW-0472">Membrane</keyword>
<comment type="caution">
    <text evidence="2">The sequence shown here is derived from an EMBL/GenBank/DDBJ whole genome shotgun (WGS) entry which is preliminary data.</text>
</comment>
<protein>
    <submittedName>
        <fullName evidence="2">Uncharacterized protein</fullName>
    </submittedName>
</protein>
<organism evidence="2 3">
    <name type="scientific">Candidatus Adlerbacteria bacterium RIFCSPLOWO2_01_FULL_51_16</name>
    <dbReference type="NCBI Taxonomy" id="1797243"/>
    <lineage>
        <taxon>Bacteria</taxon>
        <taxon>Candidatus Adleribacteriota</taxon>
    </lineage>
</organism>
<keyword evidence="1" id="KW-0812">Transmembrane</keyword>
<evidence type="ECO:0000313" key="2">
    <source>
        <dbReference type="EMBL" id="OGC80757.1"/>
    </source>
</evidence>
<proteinExistence type="predicted"/>